<name>A0A2I1F239_9GLOM</name>
<reference evidence="1 4" key="2">
    <citation type="submission" date="2017-09" db="EMBL/GenBank/DDBJ databases">
        <title>Extensive intraspecific genome diversity in a model arbuscular mycorrhizal fungus.</title>
        <authorList>
            <person name="Chen E.C."/>
            <person name="Morin E."/>
            <person name="Beaudet D."/>
            <person name="Noel J."/>
            <person name="Ndikumana S."/>
            <person name="Charron P."/>
            <person name="St-Onge C."/>
            <person name="Giorgi J."/>
            <person name="Grigoriev I.V."/>
            <person name="Roux C."/>
            <person name="Martin F.M."/>
            <person name="Corradi N."/>
        </authorList>
    </citation>
    <scope>NUCLEOTIDE SEQUENCE [LARGE SCALE GENOMIC DNA]</scope>
    <source>
        <strain evidence="1 4">A5</strain>
    </source>
</reference>
<reference evidence="1 4" key="1">
    <citation type="submission" date="2016-04" db="EMBL/GenBank/DDBJ databases">
        <title>Genome analyses suggest a sexual origin of heterokaryosis in a supposedly ancient asexual fungus.</title>
        <authorList>
            <person name="Ropars J."/>
            <person name="Sedzielewska K."/>
            <person name="Noel J."/>
            <person name="Charron P."/>
            <person name="Farinelli L."/>
            <person name="Marton T."/>
            <person name="Kruger M."/>
            <person name="Pelin A."/>
            <person name="Brachmann A."/>
            <person name="Corradi N."/>
        </authorList>
    </citation>
    <scope>NUCLEOTIDE SEQUENCE [LARGE SCALE GENOMIC DNA]</scope>
    <source>
        <strain evidence="1 4">A5</strain>
    </source>
</reference>
<dbReference type="AlphaFoldDB" id="A0A2I1F239"/>
<evidence type="ECO:0000313" key="1">
    <source>
        <dbReference type="EMBL" id="PKC07146.1"/>
    </source>
</evidence>
<comment type="caution">
    <text evidence="2">The sequence shown here is derived from an EMBL/GenBank/DDBJ whole genome shotgun (WGS) entry which is preliminary data.</text>
</comment>
<gene>
    <name evidence="2" type="ORF">RhiirA1_457830</name>
    <name evidence="1" type="ORF">RhiirA5_418590</name>
</gene>
<evidence type="ECO:0000313" key="3">
    <source>
        <dbReference type="Proteomes" id="UP000232688"/>
    </source>
</evidence>
<dbReference type="EMBL" id="LLXH01000361">
    <property type="protein sequence ID" value="PKC67958.1"/>
    <property type="molecule type" value="Genomic_DNA"/>
</dbReference>
<accession>A0A2I1F239</accession>
<proteinExistence type="predicted"/>
<dbReference type="Proteomes" id="UP000232722">
    <property type="component" value="Unassembled WGS sequence"/>
</dbReference>
<reference evidence="2 3" key="3">
    <citation type="submission" date="2017-10" db="EMBL/GenBank/DDBJ databases">
        <title>Extensive intraspecific genome diversity in a model arbuscular mycorrhizal fungus.</title>
        <authorList>
            <person name="Chen E.C.H."/>
            <person name="Morin E."/>
            <person name="Baudet D."/>
            <person name="Noel J."/>
            <person name="Ndikumana S."/>
            <person name="Charron P."/>
            <person name="St-Onge C."/>
            <person name="Giorgi J."/>
            <person name="Grigoriev I.V."/>
            <person name="Roux C."/>
            <person name="Martin F.M."/>
            <person name="Corradi N."/>
        </authorList>
    </citation>
    <scope>NUCLEOTIDE SEQUENCE [LARGE SCALE GENOMIC DNA]</scope>
    <source>
        <strain evidence="2 3">A1</strain>
    </source>
</reference>
<dbReference type="EMBL" id="LLXJ01000672">
    <property type="protein sequence ID" value="PKC07146.1"/>
    <property type="molecule type" value="Genomic_DNA"/>
</dbReference>
<dbReference type="OrthoDB" id="10296642at2759"/>
<dbReference type="Proteomes" id="UP000232688">
    <property type="component" value="Unassembled WGS sequence"/>
</dbReference>
<reference evidence="2 3" key="4">
    <citation type="submission" date="2017-10" db="EMBL/GenBank/DDBJ databases">
        <title>Genome analyses suggest a sexual origin of heterokaryosis in a supposedly ancient asexual fungus.</title>
        <authorList>
            <person name="Corradi N."/>
            <person name="Sedzielewska K."/>
            <person name="Noel J."/>
            <person name="Charron P."/>
            <person name="Farinelli L."/>
            <person name="Marton T."/>
            <person name="Kruger M."/>
            <person name="Pelin A."/>
            <person name="Brachmann A."/>
            <person name="Corradi N."/>
        </authorList>
    </citation>
    <scope>NUCLEOTIDE SEQUENCE [LARGE SCALE GENOMIC DNA]</scope>
    <source>
        <strain evidence="2 3">A1</strain>
    </source>
</reference>
<dbReference type="VEuPathDB" id="FungiDB:RhiirA1_457830"/>
<evidence type="ECO:0000313" key="2">
    <source>
        <dbReference type="EMBL" id="PKC67958.1"/>
    </source>
</evidence>
<evidence type="ECO:0000313" key="4">
    <source>
        <dbReference type="Proteomes" id="UP000232722"/>
    </source>
</evidence>
<organism evidence="2 3">
    <name type="scientific">Rhizophagus irregularis</name>
    <dbReference type="NCBI Taxonomy" id="588596"/>
    <lineage>
        <taxon>Eukaryota</taxon>
        <taxon>Fungi</taxon>
        <taxon>Fungi incertae sedis</taxon>
        <taxon>Mucoromycota</taxon>
        <taxon>Glomeromycotina</taxon>
        <taxon>Glomeromycetes</taxon>
        <taxon>Glomerales</taxon>
        <taxon>Glomeraceae</taxon>
        <taxon>Rhizophagus</taxon>
    </lineage>
</organism>
<sequence length="96" mass="11052">MRLFDEDSKSGKGEIITWNENESDVNDKVVSPRLTKCKGCERNIRKKNAQDETCIIYDNNSKSSVIKKTHGLNLLKLLSNIRMKNDLVSKILIEER</sequence>
<protein>
    <submittedName>
        <fullName evidence="2">Uncharacterized protein</fullName>
    </submittedName>
</protein>